<feature type="transmembrane region" description="Helical" evidence="1">
    <location>
        <begin position="57"/>
        <end position="77"/>
    </location>
</feature>
<gene>
    <name evidence="2" type="ORF">DYL72_05980</name>
    <name evidence="3" type="ORF">EAY07_07730</name>
    <name evidence="4" type="ORF">ERJ77_08900</name>
</gene>
<sequence>MLPKGCKLTILGNKMSIKELLFSFQGRIGRKVFWMWNLCYYASIMGFALAANQMFPAYTHLILPLFLLVVLLPDLAITVKRWHDRDKSAWWLLLNVPLVIGRMSMPFASAEIATQASMTESLVSLVALVCGSWILVECGFMKGTQSRNRYGPEPE</sequence>
<keyword evidence="1" id="KW-1133">Transmembrane helix</keyword>
<dbReference type="OMA" id="RDFWIWM"/>
<evidence type="ECO:0000313" key="6">
    <source>
        <dbReference type="Proteomes" id="UP000722957"/>
    </source>
</evidence>
<proteinExistence type="predicted"/>
<dbReference type="PANTHER" id="PTHR34980">
    <property type="entry name" value="INNER MEMBRANE PROTEIN-RELATED-RELATED"/>
    <property type="match status" value="1"/>
</dbReference>
<accession>A0A1V9JXL0</accession>
<dbReference type="Proteomes" id="UP000256923">
    <property type="component" value="Chromosome 1"/>
</dbReference>
<dbReference type="EMBL" id="SCLC01000005">
    <property type="protein sequence ID" value="MBF4434626.1"/>
    <property type="molecule type" value="Genomic_DNA"/>
</dbReference>
<keyword evidence="1" id="KW-0472">Membrane</keyword>
<dbReference type="Pfam" id="PF05656">
    <property type="entry name" value="DUF805"/>
    <property type="match status" value="1"/>
</dbReference>
<evidence type="ECO:0000313" key="5">
    <source>
        <dbReference type="Proteomes" id="UP000256923"/>
    </source>
</evidence>
<evidence type="ECO:0000313" key="2">
    <source>
        <dbReference type="EMBL" id="AZS24658.1"/>
    </source>
</evidence>
<dbReference type="PANTHER" id="PTHR34980:SF1">
    <property type="entry name" value="INNER MEMBRANE PROTEIN"/>
    <property type="match status" value="1"/>
</dbReference>
<dbReference type="InterPro" id="IPR008523">
    <property type="entry name" value="DUF805"/>
</dbReference>
<feature type="transmembrane region" description="Helical" evidence="1">
    <location>
        <begin position="32"/>
        <end position="51"/>
    </location>
</feature>
<dbReference type="GO" id="GO:0005886">
    <property type="term" value="C:plasma membrane"/>
    <property type="evidence" value="ECO:0007669"/>
    <property type="project" value="TreeGrafter"/>
</dbReference>
<evidence type="ECO:0000313" key="4">
    <source>
        <dbReference type="EMBL" id="MBF4434626.1"/>
    </source>
</evidence>
<feature type="transmembrane region" description="Helical" evidence="1">
    <location>
        <begin position="89"/>
        <end position="109"/>
    </location>
</feature>
<reference evidence="3 6" key="2">
    <citation type="journal article" date="2021" name="PeerJ">
        <title>Analysis of 44 Vibrio anguillarum genomes reveals high genetic diversity.</title>
        <authorList>
            <person name="Hansen M.J."/>
            <person name="Dalsgaard I."/>
        </authorList>
    </citation>
    <scope>NUCLEOTIDE SEQUENCE [LARGE SCALE GENOMIC DNA]</scope>
    <source>
        <strain evidence="3 6">17-16730-2A</strain>
        <strain evidence="4">850617-1/1</strain>
    </source>
</reference>
<organism evidence="3 6">
    <name type="scientific">Vibrio anguillarum</name>
    <name type="common">Listonella anguillarum</name>
    <dbReference type="NCBI Taxonomy" id="55601"/>
    <lineage>
        <taxon>Bacteria</taxon>
        <taxon>Pseudomonadati</taxon>
        <taxon>Pseudomonadota</taxon>
        <taxon>Gammaproteobacteria</taxon>
        <taxon>Vibrionales</taxon>
        <taxon>Vibrionaceae</taxon>
        <taxon>Vibrio</taxon>
    </lineage>
</organism>
<dbReference type="Proteomes" id="UP000786185">
    <property type="component" value="Unassembled WGS sequence"/>
</dbReference>
<dbReference type="Proteomes" id="UP000722957">
    <property type="component" value="Unassembled WGS sequence"/>
</dbReference>
<name>A0A1V9JXL0_VIBAN</name>
<evidence type="ECO:0000256" key="1">
    <source>
        <dbReference type="SAM" id="Phobius"/>
    </source>
</evidence>
<evidence type="ECO:0000313" key="3">
    <source>
        <dbReference type="EMBL" id="MBF4271939.1"/>
    </source>
</evidence>
<dbReference type="AlphaFoldDB" id="A0A1V9JXL0"/>
<protein>
    <submittedName>
        <fullName evidence="3">DUF805 domain-containing protein</fullName>
    </submittedName>
</protein>
<dbReference type="EMBL" id="RDOM01000013">
    <property type="protein sequence ID" value="MBF4271939.1"/>
    <property type="molecule type" value="Genomic_DNA"/>
</dbReference>
<keyword evidence="1" id="KW-0812">Transmembrane</keyword>
<reference evidence="2 5" key="1">
    <citation type="submission" date="2018-12" db="EMBL/GenBank/DDBJ databases">
        <title>Characterization and Draft Genome of Vibrio anguillarum J360 Marine Pathogen Isolated from an Outbreak in Lumpfish (Cyclopterus lumpus).</title>
        <authorList>
            <person name="Vasquez J.I."/>
            <person name="Cao T."/>
            <person name="Chakraborty S."/>
            <person name="Gnanagobal H."/>
            <person name="Wescot J."/>
            <person name="Boyce D."/>
            <person name="Santander J."/>
        </authorList>
    </citation>
    <scope>NUCLEOTIDE SEQUENCE [LARGE SCALE GENOMIC DNA]</scope>
    <source>
        <strain evidence="2 5">J360</strain>
    </source>
</reference>
<dbReference type="EMBL" id="CP034672">
    <property type="protein sequence ID" value="AZS24658.1"/>
    <property type="molecule type" value="Genomic_DNA"/>
</dbReference>
<feature type="transmembrane region" description="Helical" evidence="1">
    <location>
        <begin position="121"/>
        <end position="140"/>
    </location>
</feature>